<dbReference type="SUPFAM" id="SSF52440">
    <property type="entry name" value="PreATP-grasp domain"/>
    <property type="match status" value="1"/>
</dbReference>
<evidence type="ECO:0000259" key="4">
    <source>
        <dbReference type="PROSITE" id="PS50979"/>
    </source>
</evidence>
<proteinExistence type="predicted"/>
<keyword evidence="2" id="KW-0547">Nucleotide-binding</keyword>
<dbReference type="GO" id="GO:0005524">
    <property type="term" value="F:ATP binding"/>
    <property type="evidence" value="ECO:0007669"/>
    <property type="project" value="UniProtKB-KW"/>
</dbReference>
<dbReference type="InterPro" id="IPR013815">
    <property type="entry name" value="ATP_grasp_subdomain_1"/>
</dbReference>
<accession>A0A382YLX1</accession>
<feature type="non-terminal residue" evidence="5">
    <location>
        <position position="183"/>
    </location>
</feature>
<protein>
    <recommendedName>
        <fullName evidence="4">Biotin carboxylation domain-containing protein</fullName>
    </recommendedName>
</protein>
<dbReference type="Pfam" id="PF00289">
    <property type="entry name" value="Biotin_carb_N"/>
    <property type="match status" value="1"/>
</dbReference>
<dbReference type="GO" id="GO:0016874">
    <property type="term" value="F:ligase activity"/>
    <property type="evidence" value="ECO:0007669"/>
    <property type="project" value="UniProtKB-KW"/>
</dbReference>
<dbReference type="PROSITE" id="PS50979">
    <property type="entry name" value="BC"/>
    <property type="match status" value="1"/>
</dbReference>
<dbReference type="PANTHER" id="PTHR48095">
    <property type="entry name" value="PYRUVATE CARBOXYLASE SUBUNIT A"/>
    <property type="match status" value="1"/>
</dbReference>
<dbReference type="EMBL" id="UINC01176749">
    <property type="protein sequence ID" value="SVD84021.1"/>
    <property type="molecule type" value="Genomic_DNA"/>
</dbReference>
<dbReference type="InterPro" id="IPR005479">
    <property type="entry name" value="CPAse_ATP-bd"/>
</dbReference>
<keyword evidence="1" id="KW-0436">Ligase</keyword>
<dbReference type="Gene3D" id="3.40.50.20">
    <property type="match status" value="1"/>
</dbReference>
<organism evidence="5">
    <name type="scientific">marine metagenome</name>
    <dbReference type="NCBI Taxonomy" id="408172"/>
    <lineage>
        <taxon>unclassified sequences</taxon>
        <taxon>metagenomes</taxon>
        <taxon>ecological metagenomes</taxon>
    </lineage>
</organism>
<dbReference type="SUPFAM" id="SSF56059">
    <property type="entry name" value="Glutathione synthetase ATP-binding domain-like"/>
    <property type="match status" value="1"/>
</dbReference>
<sequence>MTKLLIANRGEIAVRIAQTAAELGYVTIAVYPEDDAESLHVRAMDEARQIPGTGAAAYLDIDAIVQAATDTGTELLHPGYGFLSENAALASACLKASINFIGPTSEQLAIFGNKAGARELAAELHVPLVPGTNNDTGLDQVLDFWDQHPEQGIIIKAVSGGGGRGMRIIESRDDIEKQYERCR</sequence>
<dbReference type="Pfam" id="PF02786">
    <property type="entry name" value="CPSase_L_D2"/>
    <property type="match status" value="1"/>
</dbReference>
<dbReference type="PANTHER" id="PTHR48095:SF5">
    <property type="entry name" value="BLL7292 PROTEIN"/>
    <property type="match status" value="1"/>
</dbReference>
<feature type="domain" description="Biotin carboxylation" evidence="4">
    <location>
        <begin position="1"/>
        <end position="183"/>
    </location>
</feature>
<evidence type="ECO:0000256" key="1">
    <source>
        <dbReference type="ARBA" id="ARBA00022598"/>
    </source>
</evidence>
<name>A0A382YLX1_9ZZZZ</name>
<evidence type="ECO:0000313" key="5">
    <source>
        <dbReference type="EMBL" id="SVD84021.1"/>
    </source>
</evidence>
<dbReference type="InterPro" id="IPR005481">
    <property type="entry name" value="BC-like_N"/>
</dbReference>
<evidence type="ECO:0000256" key="2">
    <source>
        <dbReference type="ARBA" id="ARBA00022741"/>
    </source>
</evidence>
<keyword evidence="3" id="KW-0067">ATP-binding</keyword>
<gene>
    <name evidence="5" type="ORF">METZ01_LOCUS436875</name>
</gene>
<dbReference type="InterPro" id="IPR051602">
    <property type="entry name" value="ACC_Biotin_Carboxylase"/>
</dbReference>
<dbReference type="InterPro" id="IPR011764">
    <property type="entry name" value="Biotin_carboxylation_dom"/>
</dbReference>
<dbReference type="AlphaFoldDB" id="A0A382YLX1"/>
<dbReference type="InterPro" id="IPR016185">
    <property type="entry name" value="PreATP-grasp_dom_sf"/>
</dbReference>
<reference evidence="5" key="1">
    <citation type="submission" date="2018-05" db="EMBL/GenBank/DDBJ databases">
        <authorList>
            <person name="Lanie J.A."/>
            <person name="Ng W.-L."/>
            <person name="Kazmierczak K.M."/>
            <person name="Andrzejewski T.M."/>
            <person name="Davidsen T.M."/>
            <person name="Wayne K.J."/>
            <person name="Tettelin H."/>
            <person name="Glass J.I."/>
            <person name="Rusch D."/>
            <person name="Podicherti R."/>
            <person name="Tsui H.-C.T."/>
            <person name="Winkler M.E."/>
        </authorList>
    </citation>
    <scope>NUCLEOTIDE SEQUENCE</scope>
</reference>
<evidence type="ECO:0000256" key="3">
    <source>
        <dbReference type="ARBA" id="ARBA00022840"/>
    </source>
</evidence>
<dbReference type="Gene3D" id="3.30.1490.20">
    <property type="entry name" value="ATP-grasp fold, A domain"/>
    <property type="match status" value="1"/>
</dbReference>